<dbReference type="EMBL" id="RXLQ01000008">
    <property type="protein sequence ID" value="RSZ57840.1"/>
    <property type="molecule type" value="Genomic_DNA"/>
</dbReference>
<gene>
    <name evidence="1" type="ORF">EJB06_16040</name>
</gene>
<evidence type="ECO:0000313" key="2">
    <source>
        <dbReference type="Proteomes" id="UP000278085"/>
    </source>
</evidence>
<dbReference type="AlphaFoldDB" id="A0A430HK09"/>
<dbReference type="RefSeq" id="WP_126075050.1">
    <property type="nucleotide sequence ID" value="NZ_CP051166.1"/>
</dbReference>
<reference evidence="1 2" key="1">
    <citation type="submission" date="2018-12" db="EMBL/GenBank/DDBJ databases">
        <authorList>
            <person name="Yang E."/>
        </authorList>
    </citation>
    <scope>NUCLEOTIDE SEQUENCE [LARGE SCALE GENOMIC DNA]</scope>
    <source>
        <strain evidence="1 2">SOD</strain>
    </source>
</reference>
<sequence>MPEQTQFRALDTHNAMTRHYVEQAARYADLKTDAQTWTSTSATGSCAYVFVYLNVDLSMTFANGVSLSFDGKGMVVGLGATGAMGGQVVLNVDPNTLRGASGITFQASSIGVGVGGFQVTFYKDHGYIGHAEFVGAGVQLGTPGGGWGEFK</sequence>
<dbReference type="OrthoDB" id="9845033at2"/>
<comment type="caution">
    <text evidence="1">The sequence shown here is derived from an EMBL/GenBank/DDBJ whole genome shotgun (WGS) entry which is preliminary data.</text>
</comment>
<protein>
    <submittedName>
        <fullName evidence="1">Uncharacterized protein</fullName>
    </submittedName>
</protein>
<proteinExistence type="predicted"/>
<accession>A0A430HK09</accession>
<name>A0A430HK09_9BURK</name>
<keyword evidence="2" id="KW-1185">Reference proteome</keyword>
<organism evidence="1 2">
    <name type="scientific">Massilia atriviolacea</name>
    <dbReference type="NCBI Taxonomy" id="2495579"/>
    <lineage>
        <taxon>Bacteria</taxon>
        <taxon>Pseudomonadati</taxon>
        <taxon>Pseudomonadota</taxon>
        <taxon>Betaproteobacteria</taxon>
        <taxon>Burkholderiales</taxon>
        <taxon>Oxalobacteraceae</taxon>
        <taxon>Telluria group</taxon>
        <taxon>Massilia</taxon>
    </lineage>
</organism>
<evidence type="ECO:0000313" key="1">
    <source>
        <dbReference type="EMBL" id="RSZ57840.1"/>
    </source>
</evidence>
<dbReference type="Proteomes" id="UP000278085">
    <property type="component" value="Unassembled WGS sequence"/>
</dbReference>